<keyword evidence="3 9" id="KW-0813">Transport</keyword>
<evidence type="ECO:0000313" key="12">
    <source>
        <dbReference type="EMBL" id="OYD59729.1"/>
    </source>
</evidence>
<sequence>MAQFSYVGRDKSGKKRTGSILGLSKREAVLKLKEKGIAVSEVKEVQTSLLNKEISIGNRVKSQQFVIFLRQFATLLRAGVSVVDSTHILSGQTESKALRNVLGDVEEELRQGNPLSQAFAKHRSIFPPIVVNMTAAGEMSGGLDDTLDQLATFFEKQHYTKQKIVSAMMYPTIVGFVAIFVVIFLLAKVVPSFAGMLEDAGGELPPITQFVLGASDFVQGYWWIFLLGSFLFYAGILVMKKNPSSKYYLDYAILKLPIFGKILQKSAIARMTRTLSSLFSSSVPILQALSIVEKIVENEVVAKVLRQSKDALETGQRLTEPMKAHWIFPPLVTQMIAIGEETGSLDEMLSKVAEFYEKEVESATDRLKSMIEPLMIVFLASIVGTIVIAIIVPMFKIYDTVGQ</sequence>
<dbReference type="AlphaFoldDB" id="A0A235FF00"/>
<evidence type="ECO:0000256" key="5">
    <source>
        <dbReference type="ARBA" id="ARBA00022519"/>
    </source>
</evidence>
<evidence type="ECO:0000256" key="8">
    <source>
        <dbReference type="ARBA" id="ARBA00023136"/>
    </source>
</evidence>
<keyword evidence="6 9" id="KW-0812">Transmembrane</keyword>
<gene>
    <name evidence="12" type="ORF">CGZ90_07570</name>
</gene>
<name>A0A235FF00_9BACL</name>
<dbReference type="InterPro" id="IPR001992">
    <property type="entry name" value="T2SS_GspF/T4SS_PilC_CS"/>
</dbReference>
<feature type="transmembrane region" description="Helical" evidence="10">
    <location>
        <begin position="374"/>
        <end position="395"/>
    </location>
</feature>
<comment type="similarity">
    <text evidence="2 9">Belongs to the GSP F family.</text>
</comment>
<dbReference type="GO" id="GO:0005886">
    <property type="term" value="C:plasma membrane"/>
    <property type="evidence" value="ECO:0007669"/>
    <property type="project" value="UniProtKB-SubCell"/>
</dbReference>
<dbReference type="OrthoDB" id="9805682at2"/>
<organism evidence="12 13">
    <name type="scientific">Fictibacillus aquaticus</name>
    <dbReference type="NCBI Taxonomy" id="2021314"/>
    <lineage>
        <taxon>Bacteria</taxon>
        <taxon>Bacillati</taxon>
        <taxon>Bacillota</taxon>
        <taxon>Bacilli</taxon>
        <taxon>Bacillales</taxon>
        <taxon>Fictibacillaceae</taxon>
        <taxon>Fictibacillus</taxon>
    </lineage>
</organism>
<dbReference type="PANTHER" id="PTHR30012">
    <property type="entry name" value="GENERAL SECRETION PATHWAY PROTEIN"/>
    <property type="match status" value="1"/>
</dbReference>
<keyword evidence="13" id="KW-1185">Reference proteome</keyword>
<accession>A0A235FF00</accession>
<dbReference type="GO" id="GO:0009306">
    <property type="term" value="P:protein secretion"/>
    <property type="evidence" value="ECO:0007669"/>
    <property type="project" value="InterPro"/>
</dbReference>
<evidence type="ECO:0000256" key="6">
    <source>
        <dbReference type="ARBA" id="ARBA00022692"/>
    </source>
</evidence>
<dbReference type="Gene3D" id="1.20.81.30">
    <property type="entry name" value="Type II secretion system (T2SS), domain F"/>
    <property type="match status" value="2"/>
</dbReference>
<evidence type="ECO:0000256" key="4">
    <source>
        <dbReference type="ARBA" id="ARBA00022475"/>
    </source>
</evidence>
<evidence type="ECO:0000256" key="7">
    <source>
        <dbReference type="ARBA" id="ARBA00022989"/>
    </source>
</evidence>
<protein>
    <submittedName>
        <fullName evidence="12">Type II secretion system protein F</fullName>
    </submittedName>
</protein>
<evidence type="ECO:0000259" key="11">
    <source>
        <dbReference type="Pfam" id="PF00482"/>
    </source>
</evidence>
<evidence type="ECO:0000313" key="13">
    <source>
        <dbReference type="Proteomes" id="UP000215059"/>
    </source>
</evidence>
<proteinExistence type="inferred from homology"/>
<dbReference type="PANTHER" id="PTHR30012:SF0">
    <property type="entry name" value="TYPE II SECRETION SYSTEM PROTEIN F-RELATED"/>
    <property type="match status" value="1"/>
</dbReference>
<feature type="transmembrane region" description="Helical" evidence="10">
    <location>
        <begin position="220"/>
        <end position="239"/>
    </location>
</feature>
<feature type="domain" description="Type II secretion system protein GspF" evidence="11">
    <location>
        <begin position="68"/>
        <end position="191"/>
    </location>
</feature>
<comment type="subcellular location">
    <subcellularLocation>
        <location evidence="1">Cell inner membrane</location>
        <topology evidence="1">Multi-pass membrane protein</topology>
    </subcellularLocation>
    <subcellularLocation>
        <location evidence="9">Cell membrane</location>
        <topology evidence="9">Multi-pass membrane protein</topology>
    </subcellularLocation>
</comment>
<dbReference type="EMBL" id="NOII01000001">
    <property type="protein sequence ID" value="OYD59729.1"/>
    <property type="molecule type" value="Genomic_DNA"/>
</dbReference>
<dbReference type="InterPro" id="IPR003004">
    <property type="entry name" value="GspF/PilC"/>
</dbReference>
<dbReference type="PRINTS" id="PR00812">
    <property type="entry name" value="BCTERIALGSPF"/>
</dbReference>
<dbReference type="RefSeq" id="WP_094251691.1">
    <property type="nucleotide sequence ID" value="NZ_JBHLXL010000001.1"/>
</dbReference>
<evidence type="ECO:0000256" key="3">
    <source>
        <dbReference type="ARBA" id="ARBA00022448"/>
    </source>
</evidence>
<evidence type="ECO:0000256" key="1">
    <source>
        <dbReference type="ARBA" id="ARBA00004429"/>
    </source>
</evidence>
<feature type="domain" description="Type II secretion system protein GspF" evidence="11">
    <location>
        <begin position="272"/>
        <end position="393"/>
    </location>
</feature>
<keyword evidence="4" id="KW-1003">Cell membrane</keyword>
<feature type="transmembrane region" description="Helical" evidence="10">
    <location>
        <begin position="164"/>
        <end position="187"/>
    </location>
</feature>
<keyword evidence="5" id="KW-0997">Cell inner membrane</keyword>
<keyword evidence="7 10" id="KW-1133">Transmembrane helix</keyword>
<dbReference type="PROSITE" id="PS00874">
    <property type="entry name" value="T2SP_F"/>
    <property type="match status" value="1"/>
</dbReference>
<dbReference type="InterPro" id="IPR018076">
    <property type="entry name" value="T2SS_GspF_dom"/>
</dbReference>
<dbReference type="FunFam" id="1.20.81.30:FF:000001">
    <property type="entry name" value="Type II secretion system protein F"/>
    <property type="match status" value="2"/>
</dbReference>
<evidence type="ECO:0000256" key="10">
    <source>
        <dbReference type="SAM" id="Phobius"/>
    </source>
</evidence>
<evidence type="ECO:0000256" key="9">
    <source>
        <dbReference type="RuleBase" id="RU003923"/>
    </source>
</evidence>
<keyword evidence="8 10" id="KW-0472">Membrane</keyword>
<dbReference type="Pfam" id="PF00482">
    <property type="entry name" value="T2SSF"/>
    <property type="match status" value="2"/>
</dbReference>
<dbReference type="Proteomes" id="UP000215059">
    <property type="component" value="Unassembled WGS sequence"/>
</dbReference>
<dbReference type="InterPro" id="IPR042094">
    <property type="entry name" value="T2SS_GspF_sf"/>
</dbReference>
<comment type="caution">
    <text evidence="12">The sequence shown here is derived from an EMBL/GenBank/DDBJ whole genome shotgun (WGS) entry which is preliminary data.</text>
</comment>
<reference evidence="12 13" key="1">
    <citation type="submission" date="2017-07" db="EMBL/GenBank/DDBJ databases">
        <title>Fictibacillus sp. nov. GDSW-R2A3 Genome sequencing and assembly.</title>
        <authorList>
            <person name="Mayilraj S."/>
        </authorList>
    </citation>
    <scope>NUCLEOTIDE SEQUENCE [LARGE SCALE GENOMIC DNA]</scope>
    <source>
        <strain evidence="12 13">GDSW-R2A3</strain>
    </source>
</reference>
<evidence type="ECO:0000256" key="2">
    <source>
        <dbReference type="ARBA" id="ARBA00005745"/>
    </source>
</evidence>